<evidence type="ECO:0000256" key="4">
    <source>
        <dbReference type="ARBA" id="ARBA00032089"/>
    </source>
</evidence>
<accession>A0A1F5KA04</accession>
<dbReference type="Proteomes" id="UP000176527">
    <property type="component" value="Unassembled WGS sequence"/>
</dbReference>
<comment type="similarity">
    <text evidence="1">Belongs to the MreC family.</text>
</comment>
<dbReference type="InterPro" id="IPR042177">
    <property type="entry name" value="Cell/Rod_1"/>
</dbReference>
<comment type="caution">
    <text evidence="7">The sequence shown here is derived from an EMBL/GenBank/DDBJ whole genome shotgun (WGS) entry which is preliminary data.</text>
</comment>
<sequence length="261" mass="29519">MRIIPHLKLFLILILLSILIFFLDNARFLQLPKTALSYITTPIQFGLYSSGQTISRQFYFIFAARFAAKENKALQEQLAQIISENAKLRRDLSETQSLLEQQKTLDPRVYNLVAARPIGLDRYLKIDKGFKDGVKESQAVVFKDNFLGKVIKVTEKTSSVELLTDPDSKLSAFSINKNGKAKGILAGQFGSEILMDKILHEESIEKGDLVYSEGTEGFLPRGLILGSVVEVLEKETQIFKQAKIKPVFDIRDLELVFLMQE</sequence>
<evidence type="ECO:0000256" key="5">
    <source>
        <dbReference type="SAM" id="Coils"/>
    </source>
</evidence>
<keyword evidence="5" id="KW-0175">Coiled coil</keyword>
<dbReference type="AlphaFoldDB" id="A0A1F5KA04"/>
<keyword evidence="3" id="KW-0133">Cell shape</keyword>
<protein>
    <recommendedName>
        <fullName evidence="2">Cell shape-determining protein MreC</fullName>
    </recommendedName>
    <alternativeName>
        <fullName evidence="4">Cell shape protein MreC</fullName>
    </alternativeName>
</protein>
<evidence type="ECO:0000259" key="6">
    <source>
        <dbReference type="Pfam" id="PF04085"/>
    </source>
</evidence>
<dbReference type="InterPro" id="IPR055342">
    <property type="entry name" value="MreC_beta-barrel_core"/>
</dbReference>
<proteinExistence type="inferred from homology"/>
<dbReference type="Pfam" id="PF04085">
    <property type="entry name" value="MreC"/>
    <property type="match status" value="1"/>
</dbReference>
<organism evidence="7 8">
    <name type="scientific">Candidatus Daviesbacteria bacterium RIFCSPHIGHO2_12_FULL_37_11</name>
    <dbReference type="NCBI Taxonomy" id="1797777"/>
    <lineage>
        <taxon>Bacteria</taxon>
        <taxon>Candidatus Daviesiibacteriota</taxon>
    </lineage>
</organism>
<dbReference type="Gene3D" id="2.40.10.340">
    <property type="entry name" value="Rod shape-determining protein MreC, domain 1"/>
    <property type="match status" value="1"/>
</dbReference>
<evidence type="ECO:0000256" key="3">
    <source>
        <dbReference type="ARBA" id="ARBA00022960"/>
    </source>
</evidence>
<evidence type="ECO:0000313" key="8">
    <source>
        <dbReference type="Proteomes" id="UP000176527"/>
    </source>
</evidence>
<dbReference type="PIRSF" id="PIRSF038471">
    <property type="entry name" value="MreC"/>
    <property type="match status" value="1"/>
</dbReference>
<gene>
    <name evidence="7" type="ORF">A3F00_04260</name>
</gene>
<dbReference type="GO" id="GO:0005886">
    <property type="term" value="C:plasma membrane"/>
    <property type="evidence" value="ECO:0007669"/>
    <property type="project" value="TreeGrafter"/>
</dbReference>
<evidence type="ECO:0000256" key="2">
    <source>
        <dbReference type="ARBA" id="ARBA00013855"/>
    </source>
</evidence>
<dbReference type="PANTHER" id="PTHR34138">
    <property type="entry name" value="CELL SHAPE-DETERMINING PROTEIN MREC"/>
    <property type="match status" value="1"/>
</dbReference>
<reference evidence="7 8" key="1">
    <citation type="journal article" date="2016" name="Nat. Commun.">
        <title>Thousands of microbial genomes shed light on interconnected biogeochemical processes in an aquifer system.</title>
        <authorList>
            <person name="Anantharaman K."/>
            <person name="Brown C.T."/>
            <person name="Hug L.A."/>
            <person name="Sharon I."/>
            <person name="Castelle C.J."/>
            <person name="Probst A.J."/>
            <person name="Thomas B.C."/>
            <person name="Singh A."/>
            <person name="Wilkins M.J."/>
            <person name="Karaoz U."/>
            <person name="Brodie E.L."/>
            <person name="Williams K.H."/>
            <person name="Hubbard S.S."/>
            <person name="Banfield J.F."/>
        </authorList>
    </citation>
    <scope>NUCLEOTIDE SEQUENCE [LARGE SCALE GENOMIC DNA]</scope>
</reference>
<dbReference type="GO" id="GO:0008360">
    <property type="term" value="P:regulation of cell shape"/>
    <property type="evidence" value="ECO:0007669"/>
    <property type="project" value="UniProtKB-KW"/>
</dbReference>
<dbReference type="InterPro" id="IPR042175">
    <property type="entry name" value="Cell/Rod_MreC_2"/>
</dbReference>
<dbReference type="NCBIfam" id="TIGR00219">
    <property type="entry name" value="mreC"/>
    <property type="match status" value="1"/>
</dbReference>
<name>A0A1F5KA04_9BACT</name>
<evidence type="ECO:0000313" key="7">
    <source>
        <dbReference type="EMBL" id="OGE37638.1"/>
    </source>
</evidence>
<dbReference type="InterPro" id="IPR007221">
    <property type="entry name" value="MreC"/>
</dbReference>
<evidence type="ECO:0000256" key="1">
    <source>
        <dbReference type="ARBA" id="ARBA00009369"/>
    </source>
</evidence>
<dbReference type="Gene3D" id="2.40.10.350">
    <property type="entry name" value="Rod shape-determining protein MreC, domain 2"/>
    <property type="match status" value="1"/>
</dbReference>
<dbReference type="EMBL" id="MFDE01000038">
    <property type="protein sequence ID" value="OGE37638.1"/>
    <property type="molecule type" value="Genomic_DNA"/>
</dbReference>
<feature type="coiled-coil region" evidence="5">
    <location>
        <begin position="64"/>
        <end position="105"/>
    </location>
</feature>
<feature type="domain" description="Rod shape-determining protein MreC beta-barrel core" evidence="6">
    <location>
        <begin position="116"/>
        <end position="259"/>
    </location>
</feature>
<dbReference type="PANTHER" id="PTHR34138:SF1">
    <property type="entry name" value="CELL SHAPE-DETERMINING PROTEIN MREC"/>
    <property type="match status" value="1"/>
</dbReference>